<feature type="disulfide bond" evidence="1">
    <location>
        <begin position="56"/>
        <end position="90"/>
    </location>
</feature>
<dbReference type="InterPro" id="IPR003582">
    <property type="entry name" value="ShKT_dom"/>
</dbReference>
<dbReference type="PROSITE" id="PS51670">
    <property type="entry name" value="SHKT"/>
    <property type="match status" value="1"/>
</dbReference>
<keyword evidence="5" id="KW-1185">Reference proteome</keyword>
<dbReference type="Gene3D" id="1.10.10.1940">
    <property type="match status" value="1"/>
</dbReference>
<name>A0AAE1AJZ7_9GAST</name>
<feature type="signal peptide" evidence="2">
    <location>
        <begin position="1"/>
        <end position="27"/>
    </location>
</feature>
<dbReference type="PANTHER" id="PTHR21724:SF109">
    <property type="entry name" value="SHKT DOMAIN-CONTAINING PROTEIN"/>
    <property type="match status" value="1"/>
</dbReference>
<feature type="chain" id="PRO_5042000147" description="ShKT domain-containing protein" evidence="2">
    <location>
        <begin position="28"/>
        <end position="237"/>
    </location>
</feature>
<gene>
    <name evidence="4" type="ORF">RRG08_008341</name>
</gene>
<organism evidence="4 5">
    <name type="scientific">Elysia crispata</name>
    <name type="common">lettuce slug</name>
    <dbReference type="NCBI Taxonomy" id="231223"/>
    <lineage>
        <taxon>Eukaryota</taxon>
        <taxon>Metazoa</taxon>
        <taxon>Spiralia</taxon>
        <taxon>Lophotrochozoa</taxon>
        <taxon>Mollusca</taxon>
        <taxon>Gastropoda</taxon>
        <taxon>Heterobranchia</taxon>
        <taxon>Euthyneura</taxon>
        <taxon>Panpulmonata</taxon>
        <taxon>Sacoglossa</taxon>
        <taxon>Placobranchoidea</taxon>
        <taxon>Plakobranchidae</taxon>
        <taxon>Elysia</taxon>
    </lineage>
</organism>
<evidence type="ECO:0000256" key="2">
    <source>
        <dbReference type="SAM" id="SignalP"/>
    </source>
</evidence>
<proteinExistence type="predicted"/>
<feature type="domain" description="ShKT" evidence="3">
    <location>
        <begin position="56"/>
        <end position="90"/>
    </location>
</feature>
<dbReference type="Pfam" id="PF01549">
    <property type="entry name" value="ShK"/>
    <property type="match status" value="4"/>
</dbReference>
<evidence type="ECO:0000256" key="1">
    <source>
        <dbReference type="PROSITE-ProRule" id="PRU01005"/>
    </source>
</evidence>
<protein>
    <recommendedName>
        <fullName evidence="3">ShKT domain-containing protein</fullName>
    </recommendedName>
</protein>
<dbReference type="Proteomes" id="UP001283361">
    <property type="component" value="Unassembled WGS sequence"/>
</dbReference>
<evidence type="ECO:0000313" key="5">
    <source>
        <dbReference type="Proteomes" id="UP001283361"/>
    </source>
</evidence>
<comment type="caution">
    <text evidence="4">The sequence shown here is derived from an EMBL/GenBank/DDBJ whole genome shotgun (WGS) entry which is preliminary data.</text>
</comment>
<dbReference type="PANTHER" id="PTHR21724">
    <property type="entry name" value="SHKT DOMAIN-CONTAINING PROTEIN"/>
    <property type="match status" value="1"/>
</dbReference>
<comment type="caution">
    <text evidence="1">Lacks conserved residue(s) required for the propagation of feature annotation.</text>
</comment>
<evidence type="ECO:0000259" key="3">
    <source>
        <dbReference type="PROSITE" id="PS51670"/>
    </source>
</evidence>
<keyword evidence="1" id="KW-1015">Disulfide bond</keyword>
<dbReference type="SMART" id="SM00254">
    <property type="entry name" value="ShKT"/>
    <property type="match status" value="4"/>
</dbReference>
<dbReference type="EMBL" id="JAWDGP010001700">
    <property type="protein sequence ID" value="KAK3789018.1"/>
    <property type="molecule type" value="Genomic_DNA"/>
</dbReference>
<evidence type="ECO:0000313" key="4">
    <source>
        <dbReference type="EMBL" id="KAK3789018.1"/>
    </source>
</evidence>
<dbReference type="AlphaFoldDB" id="A0AAE1AJZ7"/>
<accession>A0AAE1AJZ7</accession>
<reference evidence="4" key="1">
    <citation type="journal article" date="2023" name="G3 (Bethesda)">
        <title>A reference genome for the long-term kleptoplast-retaining sea slug Elysia crispata morphotype clarki.</title>
        <authorList>
            <person name="Eastman K.E."/>
            <person name="Pendleton A.L."/>
            <person name="Shaikh M.A."/>
            <person name="Suttiyut T."/>
            <person name="Ogas R."/>
            <person name="Tomko P."/>
            <person name="Gavelis G."/>
            <person name="Widhalm J.R."/>
            <person name="Wisecaver J.H."/>
        </authorList>
    </citation>
    <scope>NUCLEOTIDE SEQUENCE</scope>
    <source>
        <strain evidence="4">ECLA1</strain>
    </source>
</reference>
<sequence>MQTNGSNSKLALALVVCLQILARCADAQFQLSFGQPTQAVPTTPRPTLPGGYDPACKDAIDNCKNYGSDACSGVYLSWAQKNCEATCGFCKPLPTQPPPCVDKLPDCATYESGACTAPSYRAWAEENCRAYCRLCSNGQLSALDALTTRATTRSPASCVDLVDCSRYGRDACNPSLYGDWGAQNCPAYCGICQGAVTPGAPCTDTRNDCNMFQSDLCTNALFSGFVDGNCRKFCGKC</sequence>
<keyword evidence="2" id="KW-0732">Signal</keyword>